<name>A0A2A8D875_9MICC</name>
<evidence type="ECO:0000313" key="1">
    <source>
        <dbReference type="EMBL" id="PEN17100.1"/>
    </source>
</evidence>
<dbReference type="InterPro" id="IPR012441">
    <property type="entry name" value="DUF1643"/>
</dbReference>
<evidence type="ECO:0000313" key="2">
    <source>
        <dbReference type="Proteomes" id="UP000219947"/>
    </source>
</evidence>
<dbReference type="Proteomes" id="UP000219947">
    <property type="component" value="Unassembled WGS sequence"/>
</dbReference>
<reference evidence="1" key="1">
    <citation type="submission" date="2017-10" db="EMBL/GenBank/DDBJ databases">
        <title>Kefir isolates.</title>
        <authorList>
            <person name="Kim Y."/>
            <person name="Blasche S."/>
        </authorList>
    </citation>
    <scope>NUCLEOTIDE SEQUENCE [LARGE SCALE GENOMIC DNA]</scope>
    <source>
        <strain evidence="1">OG2-2</strain>
    </source>
</reference>
<dbReference type="EMBL" id="PDEV01000001">
    <property type="protein sequence ID" value="PEN17100.1"/>
    <property type="molecule type" value="Genomic_DNA"/>
</dbReference>
<dbReference type="AlphaFoldDB" id="A0A2A8D875"/>
<accession>A0A2A8D875</accession>
<dbReference type="Pfam" id="PF07799">
    <property type="entry name" value="DUF1643"/>
    <property type="match status" value="1"/>
</dbReference>
<proteinExistence type="predicted"/>
<gene>
    <name evidence="1" type="ORF">CRM92_03525</name>
</gene>
<protein>
    <recommendedName>
        <fullName evidence="3">DUF1643 domain-containing protein</fullName>
    </recommendedName>
</protein>
<dbReference type="RefSeq" id="WP_098042382.1">
    <property type="nucleotide sequence ID" value="NZ_CABFMC010000010.1"/>
</dbReference>
<organism evidence="1 2">
    <name type="scientific">Rothia dentocariosa</name>
    <dbReference type="NCBI Taxonomy" id="2047"/>
    <lineage>
        <taxon>Bacteria</taxon>
        <taxon>Bacillati</taxon>
        <taxon>Actinomycetota</taxon>
        <taxon>Actinomycetes</taxon>
        <taxon>Micrococcales</taxon>
        <taxon>Micrococcaceae</taxon>
        <taxon>Rothia</taxon>
    </lineage>
</organism>
<keyword evidence="2" id="KW-1185">Reference proteome</keyword>
<evidence type="ECO:0008006" key="3">
    <source>
        <dbReference type="Google" id="ProtNLM"/>
    </source>
</evidence>
<sequence length="211" mass="23830">MEISKLLRQGILEDGITWSSELLIERFHRYRYRIDNTHGTGEPAIFIGLNPSLAGSFRASDPTVKALTQAMLGTCRFLDPAHSAPLLHARTVLLINLFTFVEPNAHNIDYSLDQHAVAELETVLTEFPHAPIVCGWGKENNSPESREVWHQQISEFIRRLADRSCYRLELPYSHVPDGSLDARSWSPRGINSALRNLPSGTRMVLARFTPQ</sequence>
<comment type="caution">
    <text evidence="1">The sequence shown here is derived from an EMBL/GenBank/DDBJ whole genome shotgun (WGS) entry which is preliminary data.</text>
</comment>